<comment type="caution">
    <text evidence="1">The sequence shown here is derived from an EMBL/GenBank/DDBJ whole genome shotgun (WGS) entry which is preliminary data.</text>
</comment>
<dbReference type="Proteomes" id="UP000178313">
    <property type="component" value="Unassembled WGS sequence"/>
</dbReference>
<proteinExistence type="predicted"/>
<dbReference type="STRING" id="1802513.A3E46_02195"/>
<dbReference type="SUPFAM" id="SSF53335">
    <property type="entry name" value="S-adenosyl-L-methionine-dependent methyltransferases"/>
    <property type="match status" value="1"/>
</dbReference>
<protein>
    <recommendedName>
        <fullName evidence="3">Methyltransferase</fullName>
    </recommendedName>
</protein>
<evidence type="ECO:0000313" key="2">
    <source>
        <dbReference type="Proteomes" id="UP000178313"/>
    </source>
</evidence>
<dbReference type="AlphaFoldDB" id="A0A1F8B084"/>
<evidence type="ECO:0008006" key="3">
    <source>
        <dbReference type="Google" id="ProtNLM"/>
    </source>
</evidence>
<dbReference type="InterPro" id="IPR029063">
    <property type="entry name" value="SAM-dependent_MTases_sf"/>
</dbReference>
<organism evidence="1 2">
    <name type="scientific">Candidatus Woesebacteria bacterium RIFCSPHIGHO2_12_FULL_46_16</name>
    <dbReference type="NCBI Taxonomy" id="1802513"/>
    <lineage>
        <taxon>Bacteria</taxon>
        <taxon>Candidatus Woeseibacteriota</taxon>
    </lineage>
</organism>
<dbReference type="EMBL" id="MGGZ01000010">
    <property type="protein sequence ID" value="OGM57407.1"/>
    <property type="molecule type" value="Genomic_DNA"/>
</dbReference>
<gene>
    <name evidence="1" type="ORF">A3E46_02195</name>
</gene>
<dbReference type="Gene3D" id="3.40.50.150">
    <property type="entry name" value="Vaccinia Virus protein VP39"/>
    <property type="match status" value="1"/>
</dbReference>
<name>A0A1F8B084_9BACT</name>
<evidence type="ECO:0000313" key="1">
    <source>
        <dbReference type="EMBL" id="OGM57407.1"/>
    </source>
</evidence>
<reference evidence="1 2" key="1">
    <citation type="journal article" date="2016" name="Nat. Commun.">
        <title>Thousands of microbial genomes shed light on interconnected biogeochemical processes in an aquifer system.</title>
        <authorList>
            <person name="Anantharaman K."/>
            <person name="Brown C.T."/>
            <person name="Hug L.A."/>
            <person name="Sharon I."/>
            <person name="Castelle C.J."/>
            <person name="Probst A.J."/>
            <person name="Thomas B.C."/>
            <person name="Singh A."/>
            <person name="Wilkins M.J."/>
            <person name="Karaoz U."/>
            <person name="Brodie E.L."/>
            <person name="Williams K.H."/>
            <person name="Hubbard S.S."/>
            <person name="Banfield J.F."/>
        </authorList>
    </citation>
    <scope>NUCLEOTIDE SEQUENCE [LARGE SCALE GENOMIC DNA]</scope>
</reference>
<accession>A0A1F8B084</accession>
<sequence>MDTLKYITKKYKLDLNVKPPIHLFDVGRNDLAKLFAELGFASGAEIGVLFGRYSKILCEANPKLKLYSIDPWLSYKEYFDLTPQKDFDLLYETTKQNLATFNCKIIRKKSMDAVKDFPDNSLDFVYIDGNHEFASEANDIHEWSKKVRTGGIISGHDYIQYRKASVSHSYEVINAYTAAYVINPWFVIGRNVDTIRSWFFIK</sequence>
<dbReference type="Pfam" id="PF13578">
    <property type="entry name" value="Methyltransf_24"/>
    <property type="match status" value="1"/>
</dbReference>